<dbReference type="EMBL" id="JAHLJV010000036">
    <property type="protein sequence ID" value="KAK1589821.1"/>
    <property type="molecule type" value="Genomic_DNA"/>
</dbReference>
<reference evidence="11" key="1">
    <citation type="submission" date="2021-06" db="EMBL/GenBank/DDBJ databases">
        <title>Comparative genomics, transcriptomics and evolutionary studies reveal genomic signatures of adaptation to plant cell wall in hemibiotrophic fungi.</title>
        <authorList>
            <consortium name="DOE Joint Genome Institute"/>
            <person name="Baroncelli R."/>
            <person name="Diaz J.F."/>
            <person name="Benocci T."/>
            <person name="Peng M."/>
            <person name="Battaglia E."/>
            <person name="Haridas S."/>
            <person name="Andreopoulos W."/>
            <person name="Labutti K."/>
            <person name="Pangilinan J."/>
            <person name="Floch G.L."/>
            <person name="Makela M.R."/>
            <person name="Henrissat B."/>
            <person name="Grigoriev I.V."/>
            <person name="Crouch J.A."/>
            <person name="De Vries R.P."/>
            <person name="Sukno S.A."/>
            <person name="Thon M.R."/>
        </authorList>
    </citation>
    <scope>NUCLEOTIDE SEQUENCE</scope>
    <source>
        <strain evidence="11">CBS 125086</strain>
    </source>
</reference>
<evidence type="ECO:0000256" key="1">
    <source>
        <dbReference type="ARBA" id="ARBA00001971"/>
    </source>
</evidence>
<evidence type="ECO:0000256" key="4">
    <source>
        <dbReference type="ARBA" id="ARBA00022723"/>
    </source>
</evidence>
<keyword evidence="10" id="KW-0732">Signal</keyword>
<dbReference type="InterPro" id="IPR017972">
    <property type="entry name" value="Cyt_P450_CS"/>
</dbReference>
<dbReference type="Proteomes" id="UP001230504">
    <property type="component" value="Unassembled WGS sequence"/>
</dbReference>
<keyword evidence="7 9" id="KW-0503">Monooxygenase</keyword>
<accession>A0AAD8PXN3</accession>
<evidence type="ECO:0000256" key="10">
    <source>
        <dbReference type="SAM" id="SignalP"/>
    </source>
</evidence>
<feature type="binding site" description="axial binding residue" evidence="8">
    <location>
        <position position="366"/>
    </location>
    <ligand>
        <name>heme</name>
        <dbReference type="ChEBI" id="CHEBI:30413"/>
    </ligand>
    <ligandPart>
        <name>Fe</name>
        <dbReference type="ChEBI" id="CHEBI:18248"/>
    </ligandPart>
</feature>
<proteinExistence type="inferred from homology"/>
<comment type="caution">
    <text evidence="11">The sequence shown here is derived from an EMBL/GenBank/DDBJ whole genome shotgun (WGS) entry which is preliminary data.</text>
</comment>
<dbReference type="RefSeq" id="XP_060413358.1">
    <property type="nucleotide sequence ID" value="XM_060562760.1"/>
</dbReference>
<dbReference type="PRINTS" id="PR00385">
    <property type="entry name" value="P450"/>
</dbReference>
<evidence type="ECO:0000313" key="11">
    <source>
        <dbReference type="EMBL" id="KAK1589821.1"/>
    </source>
</evidence>
<keyword evidence="4 8" id="KW-0479">Metal-binding</keyword>
<evidence type="ECO:0000256" key="7">
    <source>
        <dbReference type="ARBA" id="ARBA00023033"/>
    </source>
</evidence>
<gene>
    <name evidence="11" type="ORF">LY79DRAFT_659959</name>
</gene>
<feature type="chain" id="PRO_5041910996" evidence="10">
    <location>
        <begin position="29"/>
        <end position="419"/>
    </location>
</feature>
<keyword evidence="5 9" id="KW-0560">Oxidoreductase</keyword>
<dbReference type="InterPro" id="IPR036396">
    <property type="entry name" value="Cyt_P450_sf"/>
</dbReference>
<dbReference type="CDD" id="cd11041">
    <property type="entry name" value="CYP503A1-like"/>
    <property type="match status" value="1"/>
</dbReference>
<dbReference type="PANTHER" id="PTHR46206">
    <property type="entry name" value="CYTOCHROME P450"/>
    <property type="match status" value="1"/>
</dbReference>
<name>A0AAD8PXN3_9PEZI</name>
<dbReference type="PROSITE" id="PS00086">
    <property type="entry name" value="CYTOCHROME_P450"/>
    <property type="match status" value="1"/>
</dbReference>
<dbReference type="SUPFAM" id="SSF48264">
    <property type="entry name" value="Cytochrome P450"/>
    <property type="match status" value="1"/>
</dbReference>
<feature type="signal peptide" evidence="10">
    <location>
        <begin position="1"/>
        <end position="28"/>
    </location>
</feature>
<dbReference type="AlphaFoldDB" id="A0AAD8PXN3"/>
<evidence type="ECO:0000256" key="2">
    <source>
        <dbReference type="ARBA" id="ARBA00010617"/>
    </source>
</evidence>
<dbReference type="Pfam" id="PF00067">
    <property type="entry name" value="p450"/>
    <property type="match status" value="1"/>
</dbReference>
<organism evidence="11 12">
    <name type="scientific">Colletotrichum navitas</name>
    <dbReference type="NCBI Taxonomy" id="681940"/>
    <lineage>
        <taxon>Eukaryota</taxon>
        <taxon>Fungi</taxon>
        <taxon>Dikarya</taxon>
        <taxon>Ascomycota</taxon>
        <taxon>Pezizomycotina</taxon>
        <taxon>Sordariomycetes</taxon>
        <taxon>Hypocreomycetidae</taxon>
        <taxon>Glomerellales</taxon>
        <taxon>Glomerellaceae</taxon>
        <taxon>Colletotrichum</taxon>
        <taxon>Colletotrichum graminicola species complex</taxon>
    </lineage>
</organism>
<evidence type="ECO:0000313" key="12">
    <source>
        <dbReference type="Proteomes" id="UP001230504"/>
    </source>
</evidence>
<dbReference type="GO" id="GO:0004497">
    <property type="term" value="F:monooxygenase activity"/>
    <property type="evidence" value="ECO:0007669"/>
    <property type="project" value="UniProtKB-KW"/>
</dbReference>
<protein>
    <submittedName>
        <fullName evidence="11">Cytochrome P450</fullName>
    </submittedName>
</protein>
<evidence type="ECO:0000256" key="9">
    <source>
        <dbReference type="RuleBase" id="RU000461"/>
    </source>
</evidence>
<dbReference type="Gene3D" id="1.10.630.10">
    <property type="entry name" value="Cytochrome P450"/>
    <property type="match status" value="1"/>
</dbReference>
<dbReference type="PRINTS" id="PR00465">
    <property type="entry name" value="EP450IV"/>
</dbReference>
<sequence>MASVFHHFTLPIWLLVIIGAALLHAALAPRSANPLSKYPLVSRRRWYDVLGFWERAEFLLMGARKPLVAAKEYELGQAFRIRDPWGEILVLPAEDAQYLKSHTSFAFELFFNGRTHASLNDGLAGFLELAKLPNIVSQGVKNNLTQVSNRWEEIPVSDAVVKIVHRVSSRTFIGDDGPRNAEWLDLAQNYTPDVSFAGFILDLMPPQLRPLLALTFVADHTSANFIMMVLLDLARHPEVAKEVRREIEQEVNQIGWMGWEKGNLHRMKLLDSVIKESMRLRPIFFAAMLGGVTEAMSLKDGTVLPVGTRIAVAGDGNRDPAVYDRPDEWDAYRFYKMRQTGDREDMAQLACATVEHAGFGVGKHSCPGRFYAADVMKIVLCHLLMKYDWKTLEGGPETVIMGWTQMIHPEAKILVRRRG</sequence>
<dbReference type="InterPro" id="IPR001128">
    <property type="entry name" value="Cyt_P450"/>
</dbReference>
<keyword evidence="3 8" id="KW-0349">Heme</keyword>
<keyword evidence="12" id="KW-1185">Reference proteome</keyword>
<dbReference type="PANTHER" id="PTHR46206:SF2">
    <property type="entry name" value="CYTOCHROME P450 MONOOXYGENASE AUSG-RELATED"/>
    <property type="match status" value="1"/>
</dbReference>
<dbReference type="GO" id="GO:0016705">
    <property type="term" value="F:oxidoreductase activity, acting on paired donors, with incorporation or reduction of molecular oxygen"/>
    <property type="evidence" value="ECO:0007669"/>
    <property type="project" value="InterPro"/>
</dbReference>
<dbReference type="InterPro" id="IPR002403">
    <property type="entry name" value="Cyt_P450_E_grp-IV"/>
</dbReference>
<dbReference type="GO" id="GO:0005506">
    <property type="term" value="F:iron ion binding"/>
    <property type="evidence" value="ECO:0007669"/>
    <property type="project" value="InterPro"/>
</dbReference>
<comment type="cofactor">
    <cofactor evidence="1 8">
        <name>heme</name>
        <dbReference type="ChEBI" id="CHEBI:30413"/>
    </cofactor>
</comment>
<comment type="similarity">
    <text evidence="2 9">Belongs to the cytochrome P450 family.</text>
</comment>
<evidence type="ECO:0000256" key="3">
    <source>
        <dbReference type="ARBA" id="ARBA00022617"/>
    </source>
</evidence>
<evidence type="ECO:0000256" key="6">
    <source>
        <dbReference type="ARBA" id="ARBA00023004"/>
    </source>
</evidence>
<keyword evidence="6 8" id="KW-0408">Iron</keyword>
<evidence type="ECO:0000256" key="5">
    <source>
        <dbReference type="ARBA" id="ARBA00023002"/>
    </source>
</evidence>
<evidence type="ECO:0000256" key="8">
    <source>
        <dbReference type="PIRSR" id="PIRSR602403-1"/>
    </source>
</evidence>
<dbReference type="GeneID" id="85447000"/>
<dbReference type="GO" id="GO:0020037">
    <property type="term" value="F:heme binding"/>
    <property type="evidence" value="ECO:0007669"/>
    <property type="project" value="InterPro"/>
</dbReference>